<dbReference type="Proteomes" id="UP000622475">
    <property type="component" value="Unassembled WGS sequence"/>
</dbReference>
<keyword evidence="1" id="KW-0732">Signal</keyword>
<dbReference type="AlphaFoldDB" id="A0A929L0G9"/>
<dbReference type="InterPro" id="IPR013784">
    <property type="entry name" value="Carb-bd-like_fold"/>
</dbReference>
<keyword evidence="2" id="KW-0121">Carboxypeptidase</keyword>
<dbReference type="Pfam" id="PF13715">
    <property type="entry name" value="CarbopepD_reg_2"/>
    <property type="match status" value="1"/>
</dbReference>
<proteinExistence type="predicted"/>
<feature type="signal peptide" evidence="1">
    <location>
        <begin position="1"/>
        <end position="22"/>
    </location>
</feature>
<dbReference type="RefSeq" id="WP_194112559.1">
    <property type="nucleotide sequence ID" value="NZ_JADFFL010000006.1"/>
</dbReference>
<dbReference type="SUPFAM" id="SSF49452">
    <property type="entry name" value="Starch-binding domain-like"/>
    <property type="match status" value="1"/>
</dbReference>
<accession>A0A929L0G9</accession>
<organism evidence="2 3">
    <name type="scientific">Mucilaginibacter myungsuensis</name>
    <dbReference type="NCBI Taxonomy" id="649104"/>
    <lineage>
        <taxon>Bacteria</taxon>
        <taxon>Pseudomonadati</taxon>
        <taxon>Bacteroidota</taxon>
        <taxon>Sphingobacteriia</taxon>
        <taxon>Sphingobacteriales</taxon>
        <taxon>Sphingobacteriaceae</taxon>
        <taxon>Mucilaginibacter</taxon>
    </lineage>
</organism>
<keyword evidence="2" id="KW-0378">Hydrolase</keyword>
<dbReference type="GO" id="GO:0030246">
    <property type="term" value="F:carbohydrate binding"/>
    <property type="evidence" value="ECO:0007669"/>
    <property type="project" value="InterPro"/>
</dbReference>
<evidence type="ECO:0000313" key="3">
    <source>
        <dbReference type="Proteomes" id="UP000622475"/>
    </source>
</evidence>
<dbReference type="Gene3D" id="2.60.40.1120">
    <property type="entry name" value="Carboxypeptidase-like, regulatory domain"/>
    <property type="match status" value="1"/>
</dbReference>
<evidence type="ECO:0000256" key="1">
    <source>
        <dbReference type="SAM" id="SignalP"/>
    </source>
</evidence>
<dbReference type="EMBL" id="JADFFL010000006">
    <property type="protein sequence ID" value="MBE9663323.1"/>
    <property type="molecule type" value="Genomic_DNA"/>
</dbReference>
<evidence type="ECO:0000313" key="2">
    <source>
        <dbReference type="EMBL" id="MBE9663323.1"/>
    </source>
</evidence>
<comment type="caution">
    <text evidence="2">The sequence shown here is derived from an EMBL/GenBank/DDBJ whole genome shotgun (WGS) entry which is preliminary data.</text>
</comment>
<keyword evidence="2" id="KW-0645">Protease</keyword>
<keyword evidence="3" id="KW-1185">Reference proteome</keyword>
<feature type="chain" id="PRO_5037688897" evidence="1">
    <location>
        <begin position="23"/>
        <end position="366"/>
    </location>
</feature>
<sequence>MKLLVKYLFFFLFITLGTRTFAQGSFAISGTVADEKGVTLPGATVFLSGTKKMTATSTEGKFNIGQLAPGTYEVSVSMVGFEPYAQTVVVKASSVIANVVMRVKTNQLNEVTIRVTDPTERRTHLALFRNAFLGTTENGRSCTIINPDVLSFTFDKKEAILRAEASDIVLVENKNLGYRIKYLLKYFAYDMRANRILYHGEPSFEDLDGNEKDKKRWAEHRAETYKYSMMHFLRSVYAGNSVAEGFVVYVVNSTHPDLTGRVVIDAEPESSDPSKFVTVLDTSFVSFKFNKLYIMHAPSKAAKKDAALSLRNHMLDYNNKGTIIELMATEAVIDRRGSYANFKTFFIQGGIADKQVGDRLPFEYQP</sequence>
<dbReference type="GO" id="GO:0004180">
    <property type="term" value="F:carboxypeptidase activity"/>
    <property type="evidence" value="ECO:0007669"/>
    <property type="project" value="UniProtKB-KW"/>
</dbReference>
<reference evidence="2" key="1">
    <citation type="submission" date="2020-10" db="EMBL/GenBank/DDBJ databases">
        <title>Mucilaginibacter mali sp. nov., isolated from rhizosphere soil of apple orchard.</title>
        <authorList>
            <person name="Lee J.-S."/>
            <person name="Kim H.S."/>
            <person name="Kim J.-S."/>
        </authorList>
    </citation>
    <scope>NUCLEOTIDE SEQUENCE</scope>
    <source>
        <strain evidence="2">KCTC 22746</strain>
    </source>
</reference>
<gene>
    <name evidence="2" type="ORF">IRJ16_15650</name>
</gene>
<name>A0A929L0G9_9SPHI</name>
<protein>
    <submittedName>
        <fullName evidence="2">Carboxypeptidase-like regulatory domain-containing protein</fullName>
    </submittedName>
</protein>